<keyword evidence="3" id="KW-1185">Reference proteome</keyword>
<gene>
    <name evidence="2" type="ORF">MVEN_02349400</name>
</gene>
<organism evidence="2 3">
    <name type="scientific">Mycena venus</name>
    <dbReference type="NCBI Taxonomy" id="2733690"/>
    <lineage>
        <taxon>Eukaryota</taxon>
        <taxon>Fungi</taxon>
        <taxon>Dikarya</taxon>
        <taxon>Basidiomycota</taxon>
        <taxon>Agaricomycotina</taxon>
        <taxon>Agaricomycetes</taxon>
        <taxon>Agaricomycetidae</taxon>
        <taxon>Agaricales</taxon>
        <taxon>Marasmiineae</taxon>
        <taxon>Mycenaceae</taxon>
        <taxon>Mycena</taxon>
    </lineage>
</organism>
<evidence type="ECO:0000256" key="1">
    <source>
        <dbReference type="SAM" id="Phobius"/>
    </source>
</evidence>
<feature type="transmembrane region" description="Helical" evidence="1">
    <location>
        <begin position="181"/>
        <end position="202"/>
    </location>
</feature>
<feature type="transmembrane region" description="Helical" evidence="1">
    <location>
        <begin position="87"/>
        <end position="115"/>
    </location>
</feature>
<feature type="transmembrane region" description="Helical" evidence="1">
    <location>
        <begin position="280"/>
        <end position="300"/>
    </location>
</feature>
<comment type="caution">
    <text evidence="2">The sequence shown here is derived from an EMBL/GenBank/DDBJ whole genome shotgun (WGS) entry which is preliminary data.</text>
</comment>
<evidence type="ECO:0000313" key="3">
    <source>
        <dbReference type="Proteomes" id="UP000620124"/>
    </source>
</evidence>
<feature type="transmembrane region" description="Helical" evidence="1">
    <location>
        <begin position="209"/>
        <end position="227"/>
    </location>
</feature>
<evidence type="ECO:0000313" key="2">
    <source>
        <dbReference type="EMBL" id="KAF7333341.1"/>
    </source>
</evidence>
<dbReference type="EMBL" id="JACAZI010000029">
    <property type="protein sequence ID" value="KAF7333341.1"/>
    <property type="molecule type" value="Genomic_DNA"/>
</dbReference>
<keyword evidence="1" id="KW-1133">Transmembrane helix</keyword>
<dbReference type="Proteomes" id="UP000620124">
    <property type="component" value="Unassembled WGS sequence"/>
</dbReference>
<protein>
    <submittedName>
        <fullName evidence="2">Uncharacterized protein</fullName>
    </submittedName>
</protein>
<proteinExistence type="predicted"/>
<accession>A0A8H7CEB4</accession>
<feature type="transmembrane region" description="Helical" evidence="1">
    <location>
        <begin position="239"/>
        <end position="259"/>
    </location>
</feature>
<keyword evidence="1" id="KW-0472">Membrane</keyword>
<sequence>MRALKLCCTDGSWLFPRCVADRERNHLSMGSVPHSIFLRTRDPLVMLVILSGTSRLTAGHYPSLLSLYSTAMQYIVDSEQFDSSWNFLIRVLSQIGVSLLLYGIYVNLFLLSIYTLARRREIPAIKFLMAASCVMAVVGTTQMAVTFAETVVTVRFVQQLVHAQVLNRPHFVKTLSTVENVLLATNMFVTDSFFMYRCYVIWGHKRKILIPPVLLILVTLVVTILGAPTSSLENATIPVGLAAATNLVLTALTAGRIMYIRRESSQIGLDNGSYSRYNRALGLILESGAIYCVGGILLFITASLNDLEIFDIGFGIAQQMLNIIPTFTLVHVGLNDNPAESNRKASPV</sequence>
<reference evidence="2" key="1">
    <citation type="submission" date="2020-05" db="EMBL/GenBank/DDBJ databases">
        <title>Mycena genomes resolve the evolution of fungal bioluminescence.</title>
        <authorList>
            <person name="Tsai I.J."/>
        </authorList>
    </citation>
    <scope>NUCLEOTIDE SEQUENCE</scope>
    <source>
        <strain evidence="2">CCC161011</strain>
    </source>
</reference>
<dbReference type="OrthoDB" id="3019750at2759"/>
<feature type="transmembrane region" description="Helical" evidence="1">
    <location>
        <begin position="312"/>
        <end position="334"/>
    </location>
</feature>
<keyword evidence="1" id="KW-0812">Transmembrane</keyword>
<name>A0A8H7CEB4_9AGAR</name>
<dbReference type="AlphaFoldDB" id="A0A8H7CEB4"/>
<feature type="transmembrane region" description="Helical" evidence="1">
    <location>
        <begin position="127"/>
        <end position="148"/>
    </location>
</feature>